<dbReference type="InterPro" id="IPR032675">
    <property type="entry name" value="LRR_dom_sf"/>
</dbReference>
<organism evidence="1 2">
    <name type="scientific">Thelephora terrestris</name>
    <dbReference type="NCBI Taxonomy" id="56493"/>
    <lineage>
        <taxon>Eukaryota</taxon>
        <taxon>Fungi</taxon>
        <taxon>Dikarya</taxon>
        <taxon>Basidiomycota</taxon>
        <taxon>Agaricomycotina</taxon>
        <taxon>Agaricomycetes</taxon>
        <taxon>Thelephorales</taxon>
        <taxon>Thelephoraceae</taxon>
        <taxon>Thelephora</taxon>
    </lineage>
</organism>
<gene>
    <name evidence="1" type="ORF">BJ322DRAFT_279325</name>
</gene>
<dbReference type="OrthoDB" id="2619350at2759"/>
<dbReference type="Proteomes" id="UP000736335">
    <property type="component" value="Unassembled WGS sequence"/>
</dbReference>
<sequence length="480" mass="53588">MPHPIIEISELAQVIVDHCLILGHKQSLVSLACACRALEVQALSALWSEQSSLTVLIKSTLPPGVWSLSTPLPQPTKAEWDRFRRYASWIRRLYLNWNLGIPEAVFRLMSLGLSGEVLCPGLRQLFWSADFYTLQYHRLLLSPKLTLLLFSYSSSFAEPLERELSIVRPLIMELDTFPLQDLYIQWQTPEEVSRQMVPVVSSAVLQCGPALKRLLLAWPLSDAAVQHIMQLPNLDTWYAMNGPPPTSDLPPSDIFPQLHQLTLETYASLGWLIFFTTAARRRIPSGQNPHTPPDRGPVDRLRGLRTSLPVPIDAVFMSLVMQFRQLTTLKLGTACPNAPPTCAFGLTDENVADIAAALPHLQEAILGTVCSVNSCRTTVASLVSLSTRCKGLEHLGIHFNTTNLRSSLESVSGDPRLDGLPSLRTRDGGFCLWMSNAPYKIVKDDIVPVLKGFRRIFPSLTQINGDSTPWKELDQRLREV</sequence>
<dbReference type="Gene3D" id="3.80.10.10">
    <property type="entry name" value="Ribonuclease Inhibitor"/>
    <property type="match status" value="1"/>
</dbReference>
<evidence type="ECO:0000313" key="1">
    <source>
        <dbReference type="EMBL" id="KAF9780746.1"/>
    </source>
</evidence>
<comment type="caution">
    <text evidence="1">The sequence shown here is derived from an EMBL/GenBank/DDBJ whole genome shotgun (WGS) entry which is preliminary data.</text>
</comment>
<accession>A0A9P6H7F0</accession>
<name>A0A9P6H7F0_9AGAM</name>
<reference evidence="1" key="1">
    <citation type="journal article" date="2020" name="Nat. Commun.">
        <title>Large-scale genome sequencing of mycorrhizal fungi provides insights into the early evolution of symbiotic traits.</title>
        <authorList>
            <person name="Miyauchi S."/>
            <person name="Kiss E."/>
            <person name="Kuo A."/>
            <person name="Drula E."/>
            <person name="Kohler A."/>
            <person name="Sanchez-Garcia M."/>
            <person name="Morin E."/>
            <person name="Andreopoulos B."/>
            <person name="Barry K.W."/>
            <person name="Bonito G."/>
            <person name="Buee M."/>
            <person name="Carver A."/>
            <person name="Chen C."/>
            <person name="Cichocki N."/>
            <person name="Clum A."/>
            <person name="Culley D."/>
            <person name="Crous P.W."/>
            <person name="Fauchery L."/>
            <person name="Girlanda M."/>
            <person name="Hayes R.D."/>
            <person name="Keri Z."/>
            <person name="LaButti K."/>
            <person name="Lipzen A."/>
            <person name="Lombard V."/>
            <person name="Magnuson J."/>
            <person name="Maillard F."/>
            <person name="Murat C."/>
            <person name="Nolan M."/>
            <person name="Ohm R.A."/>
            <person name="Pangilinan J."/>
            <person name="Pereira M.F."/>
            <person name="Perotto S."/>
            <person name="Peter M."/>
            <person name="Pfister S."/>
            <person name="Riley R."/>
            <person name="Sitrit Y."/>
            <person name="Stielow J.B."/>
            <person name="Szollosi G."/>
            <person name="Zifcakova L."/>
            <person name="Stursova M."/>
            <person name="Spatafora J.W."/>
            <person name="Tedersoo L."/>
            <person name="Vaario L.M."/>
            <person name="Yamada A."/>
            <person name="Yan M."/>
            <person name="Wang P."/>
            <person name="Xu J."/>
            <person name="Bruns T."/>
            <person name="Baldrian P."/>
            <person name="Vilgalys R."/>
            <person name="Dunand C."/>
            <person name="Henrissat B."/>
            <person name="Grigoriev I.V."/>
            <person name="Hibbett D."/>
            <person name="Nagy L.G."/>
            <person name="Martin F.M."/>
        </authorList>
    </citation>
    <scope>NUCLEOTIDE SEQUENCE</scope>
    <source>
        <strain evidence="1">UH-Tt-Lm1</strain>
    </source>
</reference>
<dbReference type="AlphaFoldDB" id="A0A9P6H7F0"/>
<proteinExistence type="predicted"/>
<evidence type="ECO:0000313" key="2">
    <source>
        <dbReference type="Proteomes" id="UP000736335"/>
    </source>
</evidence>
<dbReference type="EMBL" id="WIUZ02000015">
    <property type="protein sequence ID" value="KAF9780746.1"/>
    <property type="molecule type" value="Genomic_DNA"/>
</dbReference>
<keyword evidence="2" id="KW-1185">Reference proteome</keyword>
<protein>
    <submittedName>
        <fullName evidence="1">Uncharacterized protein</fullName>
    </submittedName>
</protein>
<reference evidence="1" key="2">
    <citation type="submission" date="2020-11" db="EMBL/GenBank/DDBJ databases">
        <authorList>
            <consortium name="DOE Joint Genome Institute"/>
            <person name="Kuo A."/>
            <person name="Miyauchi S."/>
            <person name="Kiss E."/>
            <person name="Drula E."/>
            <person name="Kohler A."/>
            <person name="Sanchez-Garcia M."/>
            <person name="Andreopoulos B."/>
            <person name="Barry K.W."/>
            <person name="Bonito G."/>
            <person name="Buee M."/>
            <person name="Carver A."/>
            <person name="Chen C."/>
            <person name="Cichocki N."/>
            <person name="Clum A."/>
            <person name="Culley D."/>
            <person name="Crous P.W."/>
            <person name="Fauchery L."/>
            <person name="Girlanda M."/>
            <person name="Hayes R."/>
            <person name="Keri Z."/>
            <person name="Labutti K."/>
            <person name="Lipzen A."/>
            <person name="Lombard V."/>
            <person name="Magnuson J."/>
            <person name="Maillard F."/>
            <person name="Morin E."/>
            <person name="Murat C."/>
            <person name="Nolan M."/>
            <person name="Ohm R."/>
            <person name="Pangilinan J."/>
            <person name="Pereira M."/>
            <person name="Perotto S."/>
            <person name="Peter M."/>
            <person name="Riley R."/>
            <person name="Sitrit Y."/>
            <person name="Stielow B."/>
            <person name="Szollosi G."/>
            <person name="Zifcakova L."/>
            <person name="Stursova M."/>
            <person name="Spatafora J.W."/>
            <person name="Tedersoo L."/>
            <person name="Vaario L.-M."/>
            <person name="Yamada A."/>
            <person name="Yan M."/>
            <person name="Wang P."/>
            <person name="Xu J."/>
            <person name="Bruns T."/>
            <person name="Baldrian P."/>
            <person name="Vilgalys R."/>
            <person name="Henrissat B."/>
            <person name="Grigoriev I.V."/>
            <person name="Hibbett D."/>
            <person name="Nagy L.G."/>
            <person name="Martin F.M."/>
        </authorList>
    </citation>
    <scope>NUCLEOTIDE SEQUENCE</scope>
    <source>
        <strain evidence="1">UH-Tt-Lm1</strain>
    </source>
</reference>